<gene>
    <name evidence="7" type="primary">cbiA</name>
    <name evidence="10" type="ORF">SAMN04487772_101137</name>
</gene>
<dbReference type="InterPro" id="IPR027417">
    <property type="entry name" value="P-loop_NTPase"/>
</dbReference>
<dbReference type="UniPathway" id="UPA00148">
    <property type="reaction ID" value="UER00231"/>
</dbReference>
<dbReference type="CDD" id="cd03130">
    <property type="entry name" value="GATase1_CobB"/>
    <property type="match status" value="1"/>
</dbReference>
<dbReference type="PROSITE" id="PS51274">
    <property type="entry name" value="GATASE_COBBQ"/>
    <property type="match status" value="1"/>
</dbReference>
<dbReference type="SUPFAM" id="SSF52317">
    <property type="entry name" value="Class I glutamine amidotransferase-like"/>
    <property type="match status" value="1"/>
</dbReference>
<accession>A0A1H9Y4K3</accession>
<evidence type="ECO:0000256" key="2">
    <source>
        <dbReference type="ARBA" id="ARBA00022598"/>
    </source>
</evidence>
<evidence type="ECO:0000259" key="9">
    <source>
        <dbReference type="Pfam" id="PF07685"/>
    </source>
</evidence>
<keyword evidence="2 7" id="KW-0436">Ligase</keyword>
<dbReference type="HAMAP" id="MF_00027">
    <property type="entry name" value="CobB_CbiA"/>
    <property type="match status" value="1"/>
</dbReference>
<comment type="pathway">
    <text evidence="7">Cofactor biosynthesis; adenosylcobalamin biosynthesis; cob(II)yrinate a,c-diamide from sirohydrochlorin (anaerobic route): step 10/10.</text>
</comment>
<dbReference type="EMBL" id="FOHN01000001">
    <property type="protein sequence ID" value="SES63761.1"/>
    <property type="molecule type" value="Genomic_DNA"/>
</dbReference>
<dbReference type="STRING" id="29364.SAMN04487772_101137"/>
<dbReference type="OrthoDB" id="9764035at2"/>
<feature type="active site" description="Nucleophile" evidence="7">
    <location>
        <position position="336"/>
    </location>
</feature>
<reference evidence="10 11" key="1">
    <citation type="submission" date="2016-10" db="EMBL/GenBank/DDBJ databases">
        <authorList>
            <person name="de Groot N.N."/>
        </authorList>
    </citation>
    <scope>NUCLEOTIDE SEQUENCE [LARGE SCALE GENOMIC DNA]</scope>
    <source>
        <strain evidence="10 11">DSM 1801</strain>
    </source>
</reference>
<evidence type="ECO:0000256" key="5">
    <source>
        <dbReference type="ARBA" id="ARBA00022842"/>
    </source>
</evidence>
<keyword evidence="7" id="KW-0169">Cobalamin biosynthesis</keyword>
<keyword evidence="3 7" id="KW-0547">Nucleotide-binding</keyword>
<dbReference type="PANTHER" id="PTHR43873:SF1">
    <property type="entry name" value="COBYRINATE A,C-DIAMIDE SYNTHASE"/>
    <property type="match status" value="1"/>
</dbReference>
<dbReference type="Gene3D" id="3.40.50.300">
    <property type="entry name" value="P-loop containing nucleotide triphosphate hydrolases"/>
    <property type="match status" value="2"/>
</dbReference>
<name>A0A1H9Y4K3_9FIRM</name>
<dbReference type="Pfam" id="PF01656">
    <property type="entry name" value="CbiA"/>
    <property type="match status" value="1"/>
</dbReference>
<evidence type="ECO:0000256" key="1">
    <source>
        <dbReference type="ARBA" id="ARBA00001946"/>
    </source>
</evidence>
<keyword evidence="6 7" id="KW-0315">Glutamine amidotransferase</keyword>
<dbReference type="GO" id="GO:0009236">
    <property type="term" value="P:cobalamin biosynthetic process"/>
    <property type="evidence" value="ECO:0007669"/>
    <property type="project" value="UniProtKB-UniRule"/>
</dbReference>
<comment type="function">
    <text evidence="7">Catalyzes the ATP-dependent amidation of the two carboxylate groups at positions a and c of cobyrinate, using either L-glutamine or ammonia as the nitrogen source.</text>
</comment>
<dbReference type="Gene3D" id="3.40.50.880">
    <property type="match status" value="1"/>
</dbReference>
<protein>
    <recommendedName>
        <fullName evidence="7">Cobyrinate a,c-diamide synthase</fullName>
        <ecNumber evidence="7">6.3.5.11</ecNumber>
    </recommendedName>
    <alternativeName>
        <fullName evidence="7">Cobyrinic acid a,c-diamide synthetase</fullName>
    </alternativeName>
</protein>
<dbReference type="EC" id="6.3.5.11" evidence="7"/>
<comment type="miscellaneous">
    <text evidence="7">The a and c carboxylates of cobyrinate are activated for nucleophilic attack via formation of a phosphorylated intermediate by ATP. CbiA catalyzes first the amidation of the c-carboxylate, and then that of the a-carboxylate.</text>
</comment>
<dbReference type="GO" id="GO:0005524">
    <property type="term" value="F:ATP binding"/>
    <property type="evidence" value="ECO:0007669"/>
    <property type="project" value="UniProtKB-UniRule"/>
</dbReference>
<organism evidence="10 11">
    <name type="scientific">[Clostridium] polysaccharolyticum</name>
    <dbReference type="NCBI Taxonomy" id="29364"/>
    <lineage>
        <taxon>Bacteria</taxon>
        <taxon>Bacillati</taxon>
        <taxon>Bacillota</taxon>
        <taxon>Clostridia</taxon>
        <taxon>Lachnospirales</taxon>
        <taxon>Lachnospiraceae</taxon>
    </lineage>
</organism>
<evidence type="ECO:0000256" key="3">
    <source>
        <dbReference type="ARBA" id="ARBA00022741"/>
    </source>
</evidence>
<feature type="domain" description="CobB/CobQ-like glutamine amidotransferase" evidence="9">
    <location>
        <begin position="253"/>
        <end position="437"/>
    </location>
</feature>
<evidence type="ECO:0000256" key="6">
    <source>
        <dbReference type="ARBA" id="ARBA00022962"/>
    </source>
</evidence>
<sequence>MSTPRVLIAGTNSGCGKTTVVCGLLAALKQAGLKAASCKCGPDYIDPMFHSQVFGIPSSNLDLFFSTREEARVILEENGKCADVTIVEGVMGAFDGMQMDSDKASSYDVAKQTQTPMILVVNAKGMALSVVPIIKGYLEFRKDHAIKGVILNNVSKMTGIRLKEVIEKELPVNVYGCIPALSEFKLSSRHLGLVTPFELEQIQTDLARLGTQMAEYLDLEGILALAKSAPPIHEKQPKEREEMLASKAGKGLRVGVAWDKAFCFYYKENLRMLELLGCELVYFSPLKDNALPEGIDAVLLGGGYPELYARDLSENESFLKDINQRLCNGLPCLAECGGFMYLHEQMEDDKGEVYKMAAVIPGKTANQKKLVRFGYTVLEANQENPYLKEGETIKAHEFHYWDSDNNGETFLSKKPSGKRSWVSGHGTDTILAGFAHLYYPSNWKVVRRFLEQCKAQKEKE</sequence>
<proteinExistence type="inferred from homology"/>
<dbReference type="Proteomes" id="UP000199800">
    <property type="component" value="Unassembled WGS sequence"/>
</dbReference>
<feature type="site" description="Increases nucleophilicity of active site Cys" evidence="7">
    <location>
        <position position="436"/>
    </location>
</feature>
<dbReference type="RefSeq" id="WP_092474988.1">
    <property type="nucleotide sequence ID" value="NZ_FOHN01000001.1"/>
</dbReference>
<evidence type="ECO:0000259" key="8">
    <source>
        <dbReference type="Pfam" id="PF01656"/>
    </source>
</evidence>
<comment type="catalytic activity">
    <reaction evidence="7">
        <text>cob(II)yrinate + 2 L-glutamine + 2 ATP + 2 H2O = cob(II)yrinate a,c diamide + 2 L-glutamate + 2 ADP + 2 phosphate + 2 H(+)</text>
        <dbReference type="Rhea" id="RHEA:26289"/>
        <dbReference type="ChEBI" id="CHEBI:15377"/>
        <dbReference type="ChEBI" id="CHEBI:15378"/>
        <dbReference type="ChEBI" id="CHEBI:29985"/>
        <dbReference type="ChEBI" id="CHEBI:30616"/>
        <dbReference type="ChEBI" id="CHEBI:43474"/>
        <dbReference type="ChEBI" id="CHEBI:58359"/>
        <dbReference type="ChEBI" id="CHEBI:58537"/>
        <dbReference type="ChEBI" id="CHEBI:58894"/>
        <dbReference type="ChEBI" id="CHEBI:456216"/>
        <dbReference type="EC" id="6.3.5.11"/>
    </reaction>
</comment>
<dbReference type="AlphaFoldDB" id="A0A1H9Y4K3"/>
<feature type="domain" description="CobQ/CobB/MinD/ParA nucleotide binding" evidence="8">
    <location>
        <begin position="7"/>
        <end position="191"/>
    </location>
</feature>
<comment type="domain">
    <text evidence="7">Comprises of two domains. The C-terminal domain contains the binding site for glutamine and catalyzes the hydrolysis of this substrate to glutamate and ammonia. The N-terminal domain is anticipated to bind ATP and cobyrinate and catalyzes the ultimate synthesis of the diamide product. The ammonia produced via the glutaminase domain is probably translocated to the adjacent domain via a molecular tunnel, where it reacts with an activated intermediate.</text>
</comment>
<dbReference type="Pfam" id="PF07685">
    <property type="entry name" value="GATase_3"/>
    <property type="match status" value="1"/>
</dbReference>
<dbReference type="NCBIfam" id="TIGR00379">
    <property type="entry name" value="cobB"/>
    <property type="match status" value="1"/>
</dbReference>
<dbReference type="CDD" id="cd05388">
    <property type="entry name" value="CobB_N"/>
    <property type="match status" value="1"/>
</dbReference>
<keyword evidence="11" id="KW-1185">Reference proteome</keyword>
<dbReference type="InterPro" id="IPR002586">
    <property type="entry name" value="CobQ/CobB/MinD/ParA_Nub-bd_dom"/>
</dbReference>
<dbReference type="GO" id="GO:0042242">
    <property type="term" value="F:cobyrinic acid a,c-diamide synthase activity"/>
    <property type="evidence" value="ECO:0007669"/>
    <property type="project" value="UniProtKB-UniRule"/>
</dbReference>
<comment type="similarity">
    <text evidence="7">Belongs to the CobB/CbiA family.</text>
</comment>
<dbReference type="SUPFAM" id="SSF52540">
    <property type="entry name" value="P-loop containing nucleoside triphosphate hydrolases"/>
    <property type="match status" value="1"/>
</dbReference>
<dbReference type="InterPro" id="IPR011698">
    <property type="entry name" value="GATase_3"/>
</dbReference>
<evidence type="ECO:0000313" key="10">
    <source>
        <dbReference type="EMBL" id="SES63761.1"/>
    </source>
</evidence>
<evidence type="ECO:0000313" key="11">
    <source>
        <dbReference type="Proteomes" id="UP000199800"/>
    </source>
</evidence>
<dbReference type="PANTHER" id="PTHR43873">
    <property type="entry name" value="COBYRINATE A,C-DIAMIDE SYNTHASE"/>
    <property type="match status" value="1"/>
</dbReference>
<dbReference type="InterPro" id="IPR029062">
    <property type="entry name" value="Class_I_gatase-like"/>
</dbReference>
<dbReference type="NCBIfam" id="NF002204">
    <property type="entry name" value="PRK01077.1"/>
    <property type="match status" value="1"/>
</dbReference>
<keyword evidence="5 7" id="KW-0460">Magnesium</keyword>
<dbReference type="InterPro" id="IPR004484">
    <property type="entry name" value="CbiA/CobB_synth"/>
</dbReference>
<evidence type="ECO:0000256" key="4">
    <source>
        <dbReference type="ARBA" id="ARBA00022840"/>
    </source>
</evidence>
<comment type="cofactor">
    <cofactor evidence="1 7">
        <name>Mg(2+)</name>
        <dbReference type="ChEBI" id="CHEBI:18420"/>
    </cofactor>
</comment>
<evidence type="ECO:0000256" key="7">
    <source>
        <dbReference type="HAMAP-Rule" id="MF_00027"/>
    </source>
</evidence>
<keyword evidence="4 7" id="KW-0067">ATP-binding</keyword>